<evidence type="ECO:0000259" key="10">
    <source>
        <dbReference type="PROSITE" id="PS00623"/>
    </source>
</evidence>
<keyword evidence="13" id="KW-1185">Reference proteome</keyword>
<evidence type="ECO:0000259" key="11">
    <source>
        <dbReference type="PROSITE" id="PS00624"/>
    </source>
</evidence>
<dbReference type="AlphaFoldDB" id="A0A0H2RGT8"/>
<dbReference type="Proteomes" id="UP000053477">
    <property type="component" value="Unassembled WGS sequence"/>
</dbReference>
<dbReference type="GO" id="GO:0050660">
    <property type="term" value="F:flavin adenine dinucleotide binding"/>
    <property type="evidence" value="ECO:0007669"/>
    <property type="project" value="InterPro"/>
</dbReference>
<feature type="active site" description="Proton acceptor" evidence="7">
    <location>
        <position position="603"/>
    </location>
</feature>
<evidence type="ECO:0000256" key="2">
    <source>
        <dbReference type="ARBA" id="ARBA00010790"/>
    </source>
</evidence>
<evidence type="ECO:0000313" key="12">
    <source>
        <dbReference type="EMBL" id="KLO08738.1"/>
    </source>
</evidence>
<sequence>MKAGSDSSGHRSSSPFQRYHGMVASIDEISEKSFDYVVIGGGTAGLTVAARLSEDPNVTVAVLEAGSANFDDPLINVPAQFGRHFGNPKYDWCLETEPQKSANDQVYKWPRGKTLGGSSAINFFMWMKPPADDIDTWEKLGNPGWNATRYFDYSRKVESFHPPKDEAAAKEQRQFFRPEAHGYNGPLKTSFPNVASSCEKSYHATLSKLGIEAAKSPLGGDPIGSLMAVSTLDPDTHTRTYAATAYLPKEGRPNLRVLPDALVHRILLEGCEDTEVVAKGVEFGHGEKLHTVKANREVIVCGGALKSPQILELSGIGDKRILEPLGIKTIVHLPGVGANMQEHNLAITVLELNPAQGHVSLDMLANPEFTKGQLALRAEGKGMFCSGMQSVAFLPMSSVIGAERAKQMIQSQKEKIRARISAGEIPKSLQEQYKIQLERLESDNNGDCELILFPGSIVPSFIKEGRNCVTMVSAINLPFSRGTIHIKSADPHVQPAIDPNTFEDTFELDVLTETFKFNRKITHTMPWKDVISNEIFPGPDVATDEDIHNYLKKYLETTFHTIGTASMLPRELDGVVDPSLRVYGTKNIRVVDLSVVPLHIAAHTQATAYTIGEIAADIIKGKI</sequence>
<dbReference type="EMBL" id="KQ086079">
    <property type="protein sequence ID" value="KLO08738.1"/>
    <property type="molecule type" value="Genomic_DNA"/>
</dbReference>
<evidence type="ECO:0000256" key="4">
    <source>
        <dbReference type="ARBA" id="ARBA00022729"/>
    </source>
</evidence>
<evidence type="ECO:0000256" key="6">
    <source>
        <dbReference type="ARBA" id="ARBA00023002"/>
    </source>
</evidence>
<feature type="domain" description="Glucose-methanol-choline oxidoreductase N-terminal" evidence="10">
    <location>
        <begin position="112"/>
        <end position="135"/>
    </location>
</feature>
<dbReference type="PANTHER" id="PTHR11552:SF201">
    <property type="entry name" value="GLUCOSE-METHANOL-CHOLINE OXIDOREDUCTASE N-TERMINAL DOMAIN-CONTAINING PROTEIN"/>
    <property type="match status" value="1"/>
</dbReference>
<proteinExistence type="inferred from homology"/>
<evidence type="ECO:0000256" key="5">
    <source>
        <dbReference type="ARBA" id="ARBA00022827"/>
    </source>
</evidence>
<dbReference type="SUPFAM" id="SSF51905">
    <property type="entry name" value="FAD/NAD(P)-binding domain"/>
    <property type="match status" value="1"/>
</dbReference>
<keyword evidence="6" id="KW-0560">Oxidoreductase</keyword>
<dbReference type="Gene3D" id="3.30.560.10">
    <property type="entry name" value="Glucose Oxidase, domain 3"/>
    <property type="match status" value="1"/>
</dbReference>
<name>A0A0H2RGT8_9AGAM</name>
<dbReference type="Gene3D" id="3.50.50.60">
    <property type="entry name" value="FAD/NAD(P)-binding domain"/>
    <property type="match status" value="1"/>
</dbReference>
<keyword evidence="3 9" id="KW-0285">Flavoprotein</keyword>
<dbReference type="STRING" id="27342.A0A0H2RGT8"/>
<accession>A0A0H2RGT8</accession>
<dbReference type="PROSITE" id="PS00624">
    <property type="entry name" value="GMC_OXRED_2"/>
    <property type="match status" value="1"/>
</dbReference>
<dbReference type="InParanoid" id="A0A0H2RGT8"/>
<keyword evidence="5 8" id="KW-0274">FAD</keyword>
<evidence type="ECO:0000256" key="9">
    <source>
        <dbReference type="RuleBase" id="RU003968"/>
    </source>
</evidence>
<comment type="similarity">
    <text evidence="2 9">Belongs to the GMC oxidoreductase family.</text>
</comment>
<dbReference type="Pfam" id="PF05199">
    <property type="entry name" value="GMC_oxred_C"/>
    <property type="match status" value="1"/>
</dbReference>
<dbReference type="InterPro" id="IPR036188">
    <property type="entry name" value="FAD/NAD-bd_sf"/>
</dbReference>
<evidence type="ECO:0000256" key="3">
    <source>
        <dbReference type="ARBA" id="ARBA00022630"/>
    </source>
</evidence>
<evidence type="ECO:0000256" key="7">
    <source>
        <dbReference type="PIRSR" id="PIRSR000137-1"/>
    </source>
</evidence>
<dbReference type="GO" id="GO:0016614">
    <property type="term" value="F:oxidoreductase activity, acting on CH-OH group of donors"/>
    <property type="evidence" value="ECO:0007669"/>
    <property type="project" value="InterPro"/>
</dbReference>
<dbReference type="PANTHER" id="PTHR11552">
    <property type="entry name" value="GLUCOSE-METHANOL-CHOLINE GMC OXIDOREDUCTASE"/>
    <property type="match status" value="1"/>
</dbReference>
<dbReference type="InterPro" id="IPR007867">
    <property type="entry name" value="GMC_OxRtase_C"/>
</dbReference>
<feature type="domain" description="Glucose-methanol-choline oxidoreductase N-terminal" evidence="11">
    <location>
        <begin position="303"/>
        <end position="317"/>
    </location>
</feature>
<dbReference type="SUPFAM" id="SSF54373">
    <property type="entry name" value="FAD-linked reductases, C-terminal domain"/>
    <property type="match status" value="1"/>
</dbReference>
<reference evidence="12 13" key="1">
    <citation type="submission" date="2015-04" db="EMBL/GenBank/DDBJ databases">
        <title>Complete genome sequence of Schizopora paradoxa KUC8140, a cosmopolitan wood degrader in East Asia.</title>
        <authorList>
            <consortium name="DOE Joint Genome Institute"/>
            <person name="Min B."/>
            <person name="Park H."/>
            <person name="Jang Y."/>
            <person name="Kim J.-J."/>
            <person name="Kim K.H."/>
            <person name="Pangilinan J."/>
            <person name="Lipzen A."/>
            <person name="Riley R."/>
            <person name="Grigoriev I.V."/>
            <person name="Spatafora J.W."/>
            <person name="Choi I.-G."/>
        </authorList>
    </citation>
    <scope>NUCLEOTIDE SEQUENCE [LARGE SCALE GENOMIC DNA]</scope>
    <source>
        <strain evidence="12 13">KUC8140</strain>
    </source>
</reference>
<feature type="binding site" evidence="8">
    <location>
        <position position="263"/>
    </location>
    <ligand>
        <name>FAD</name>
        <dbReference type="ChEBI" id="CHEBI:57692"/>
    </ligand>
</feature>
<feature type="active site" description="Proton donor" evidence="7">
    <location>
        <position position="560"/>
    </location>
</feature>
<comment type="cofactor">
    <cofactor evidence="1 8">
        <name>FAD</name>
        <dbReference type="ChEBI" id="CHEBI:57692"/>
    </cofactor>
</comment>
<evidence type="ECO:0000256" key="1">
    <source>
        <dbReference type="ARBA" id="ARBA00001974"/>
    </source>
</evidence>
<keyword evidence="4" id="KW-0732">Signal</keyword>
<evidence type="ECO:0000256" key="8">
    <source>
        <dbReference type="PIRSR" id="PIRSR000137-2"/>
    </source>
</evidence>
<dbReference type="InterPro" id="IPR012132">
    <property type="entry name" value="GMC_OxRdtase"/>
</dbReference>
<evidence type="ECO:0000313" key="13">
    <source>
        <dbReference type="Proteomes" id="UP000053477"/>
    </source>
</evidence>
<dbReference type="PIRSF" id="PIRSF000137">
    <property type="entry name" value="Alcohol_oxidase"/>
    <property type="match status" value="1"/>
</dbReference>
<organism evidence="12 13">
    <name type="scientific">Schizopora paradoxa</name>
    <dbReference type="NCBI Taxonomy" id="27342"/>
    <lineage>
        <taxon>Eukaryota</taxon>
        <taxon>Fungi</taxon>
        <taxon>Dikarya</taxon>
        <taxon>Basidiomycota</taxon>
        <taxon>Agaricomycotina</taxon>
        <taxon>Agaricomycetes</taxon>
        <taxon>Hymenochaetales</taxon>
        <taxon>Schizoporaceae</taxon>
        <taxon>Schizopora</taxon>
    </lineage>
</organism>
<dbReference type="InterPro" id="IPR000172">
    <property type="entry name" value="GMC_OxRdtase_N"/>
</dbReference>
<protein>
    <submittedName>
        <fullName evidence="12">GMC oxidoreductase</fullName>
    </submittedName>
</protein>
<dbReference type="OrthoDB" id="269227at2759"/>
<gene>
    <name evidence="12" type="ORF">SCHPADRAFT_908379</name>
</gene>
<dbReference type="Pfam" id="PF00732">
    <property type="entry name" value="GMC_oxred_N"/>
    <property type="match status" value="1"/>
</dbReference>
<dbReference type="PROSITE" id="PS00623">
    <property type="entry name" value="GMC_OXRED_1"/>
    <property type="match status" value="1"/>
</dbReference>